<dbReference type="InterPro" id="IPR006675">
    <property type="entry name" value="HDIG_dom"/>
</dbReference>
<dbReference type="STRING" id="160660.BJI67_12495"/>
<proteinExistence type="predicted"/>
<evidence type="ECO:0000313" key="2">
    <source>
        <dbReference type="EMBL" id="OBS08552.1"/>
    </source>
</evidence>
<dbReference type="CDD" id="cd00077">
    <property type="entry name" value="HDc"/>
    <property type="match status" value="1"/>
</dbReference>
<dbReference type="NCBIfam" id="TIGR00277">
    <property type="entry name" value="HDIG"/>
    <property type="match status" value="1"/>
</dbReference>
<accession>A0A1A6C1W1</accession>
<evidence type="ECO:0000259" key="1">
    <source>
        <dbReference type="PROSITE" id="PS51832"/>
    </source>
</evidence>
<dbReference type="OrthoDB" id="9802066at2"/>
<sequence length="454" mass="49443">MGGERSEEGTDMRLSEVIGALSHALDMTEGQAPGHCLRCCWIGMHLAEALPLDDTGRADLYYTLLLKDAGCSSNAARLWELYGGDDRLIKDDFKRVDSQSMLQLGRFVLTHAAPDAALRERFHRVLNLVRHGEELATELVATRCERGADIALKLGFSPAVADGVRALDEHWNGQGRPRGLAGEAIPLQARIALLAQVVDVFHLSGGPEVAMGEVRRRAGQWFDPTLAEALARVARQPGFWAGLTDARLSQRVADLEPAASLVLVDEDRLDGIAAAFGQVVDAKSPYTYGHSARVAHCAEAIASRVDLPPARRRWLRRGALLHDIGKLGVSNGVLDKPGALDAEEWKQMRAHARHTEEILARIGLFGELARVAGAHHERLDGKGYPYGLLAEEINLETRIITTADIFDAITAERPYRGAIPVSEALRIMRGQVGSVLDERCLDALEASLPTLEPA</sequence>
<feature type="domain" description="HD-GYP" evidence="1">
    <location>
        <begin position="265"/>
        <end position="454"/>
    </location>
</feature>
<reference evidence="2 3" key="1">
    <citation type="journal article" date="2014" name="Genome Announc.">
        <title>Draft Genome Sequence of the Iron-Oxidizing, Acidophilic, and Halotolerant 'Thiobacillus prosperus' Type Strain DSM 5130.</title>
        <authorList>
            <person name="Ossandon F.J."/>
            <person name="Cardenas J.P."/>
            <person name="Corbett M."/>
            <person name="Quatrini R."/>
            <person name="Holmes D.S."/>
            <person name="Watkin E."/>
        </authorList>
    </citation>
    <scope>NUCLEOTIDE SEQUENCE [LARGE SCALE GENOMIC DNA]</scope>
    <source>
        <strain evidence="2 3">DSM 5130</strain>
    </source>
</reference>
<comment type="caution">
    <text evidence="2">The sequence shown here is derived from an EMBL/GenBank/DDBJ whole genome shotgun (WGS) entry which is preliminary data.</text>
</comment>
<dbReference type="InterPro" id="IPR037522">
    <property type="entry name" value="HD_GYP_dom"/>
</dbReference>
<dbReference type="InterPro" id="IPR003607">
    <property type="entry name" value="HD/PDEase_dom"/>
</dbReference>
<organism evidence="2 3">
    <name type="scientific">Acidihalobacter prosperus</name>
    <dbReference type="NCBI Taxonomy" id="160660"/>
    <lineage>
        <taxon>Bacteria</taxon>
        <taxon>Pseudomonadati</taxon>
        <taxon>Pseudomonadota</taxon>
        <taxon>Gammaproteobacteria</taxon>
        <taxon>Chromatiales</taxon>
        <taxon>Ectothiorhodospiraceae</taxon>
        <taxon>Acidihalobacter</taxon>
    </lineage>
</organism>
<dbReference type="SUPFAM" id="SSF109604">
    <property type="entry name" value="HD-domain/PDEase-like"/>
    <property type="match status" value="2"/>
</dbReference>
<dbReference type="Proteomes" id="UP000029273">
    <property type="component" value="Unassembled WGS sequence"/>
</dbReference>
<dbReference type="Gene3D" id="1.10.3210.10">
    <property type="entry name" value="Hypothetical protein af1432"/>
    <property type="match status" value="2"/>
</dbReference>
<dbReference type="EMBL" id="JQSG02000006">
    <property type="protein sequence ID" value="OBS08552.1"/>
    <property type="molecule type" value="Genomic_DNA"/>
</dbReference>
<dbReference type="Pfam" id="PF13487">
    <property type="entry name" value="HD_5"/>
    <property type="match status" value="2"/>
</dbReference>
<dbReference type="AlphaFoldDB" id="A0A1A6C1W1"/>
<evidence type="ECO:0000313" key="3">
    <source>
        <dbReference type="Proteomes" id="UP000029273"/>
    </source>
</evidence>
<name>A0A1A6C1W1_9GAMM</name>
<dbReference type="SMART" id="SM00471">
    <property type="entry name" value="HDc"/>
    <property type="match status" value="1"/>
</dbReference>
<dbReference type="PROSITE" id="PS51832">
    <property type="entry name" value="HD_GYP"/>
    <property type="match status" value="1"/>
</dbReference>
<keyword evidence="3" id="KW-1185">Reference proteome</keyword>
<gene>
    <name evidence="2" type="ORF">Thpro_022802</name>
</gene>
<dbReference type="PANTHER" id="PTHR45228">
    <property type="entry name" value="CYCLIC DI-GMP PHOSPHODIESTERASE TM_0186-RELATED"/>
    <property type="match status" value="1"/>
</dbReference>
<protein>
    <submittedName>
        <fullName evidence="2">Metal-dependent phosphohydrolase</fullName>
    </submittedName>
</protein>
<dbReference type="PANTHER" id="PTHR45228:SF5">
    <property type="entry name" value="CYCLIC DI-GMP PHOSPHODIESTERASE VC_1348-RELATED"/>
    <property type="match status" value="1"/>
</dbReference>
<dbReference type="GO" id="GO:0008081">
    <property type="term" value="F:phosphoric diester hydrolase activity"/>
    <property type="evidence" value="ECO:0007669"/>
    <property type="project" value="UniProtKB-ARBA"/>
</dbReference>
<dbReference type="InterPro" id="IPR052020">
    <property type="entry name" value="Cyclic_di-GMP/3'3'-cGAMP_PDE"/>
</dbReference>